<keyword evidence="11" id="KW-1185">Reference proteome</keyword>
<keyword evidence="3 5" id="KW-0863">Zinc-finger</keyword>
<keyword evidence="6" id="KW-0175">Coiled coil</keyword>
<dbReference type="GO" id="GO:0008270">
    <property type="term" value="F:zinc ion binding"/>
    <property type="evidence" value="ECO:0007669"/>
    <property type="project" value="UniProtKB-KW"/>
</dbReference>
<dbReference type="InterPro" id="IPR000315">
    <property type="entry name" value="Znf_B-box"/>
</dbReference>
<gene>
    <name evidence="10" type="ORF">COCON_G00024130</name>
</gene>
<keyword evidence="2" id="KW-0479">Metal-binding</keyword>
<dbReference type="Pfam" id="PF00097">
    <property type="entry name" value="zf-C3HC4"/>
    <property type="match status" value="1"/>
</dbReference>
<dbReference type="InterPro" id="IPR001841">
    <property type="entry name" value="Znf_RING"/>
</dbReference>
<dbReference type="Pfam" id="PF00643">
    <property type="entry name" value="zf-B_box"/>
    <property type="match status" value="1"/>
</dbReference>
<evidence type="ECO:0000256" key="5">
    <source>
        <dbReference type="PROSITE-ProRule" id="PRU00024"/>
    </source>
</evidence>
<organism evidence="10 11">
    <name type="scientific">Conger conger</name>
    <name type="common">Conger eel</name>
    <name type="synonym">Muraena conger</name>
    <dbReference type="NCBI Taxonomy" id="82655"/>
    <lineage>
        <taxon>Eukaryota</taxon>
        <taxon>Metazoa</taxon>
        <taxon>Chordata</taxon>
        <taxon>Craniata</taxon>
        <taxon>Vertebrata</taxon>
        <taxon>Euteleostomi</taxon>
        <taxon>Actinopterygii</taxon>
        <taxon>Neopterygii</taxon>
        <taxon>Teleostei</taxon>
        <taxon>Anguilliformes</taxon>
        <taxon>Congridae</taxon>
        <taxon>Conger</taxon>
    </lineage>
</organism>
<dbReference type="InterPro" id="IPR050143">
    <property type="entry name" value="TRIM/RBCC"/>
</dbReference>
<dbReference type="PANTHER" id="PTHR24103">
    <property type="entry name" value="E3 UBIQUITIN-PROTEIN LIGASE TRIM"/>
    <property type="match status" value="1"/>
</dbReference>
<feature type="region of interest" description="Disordered" evidence="7">
    <location>
        <begin position="124"/>
        <end position="145"/>
    </location>
</feature>
<comment type="caution">
    <text evidence="10">The sequence shown here is derived from an EMBL/GenBank/DDBJ whole genome shotgun (WGS) entry which is preliminary data.</text>
</comment>
<evidence type="ECO:0000313" key="11">
    <source>
        <dbReference type="Proteomes" id="UP001152803"/>
    </source>
</evidence>
<evidence type="ECO:0000313" key="10">
    <source>
        <dbReference type="EMBL" id="KAJ8283563.1"/>
    </source>
</evidence>
<dbReference type="SUPFAM" id="SSF49899">
    <property type="entry name" value="Concanavalin A-like lectins/glucanases"/>
    <property type="match status" value="1"/>
</dbReference>
<dbReference type="InterPro" id="IPR013320">
    <property type="entry name" value="ConA-like_dom_sf"/>
</dbReference>
<name>A0A9Q1DXH6_CONCO</name>
<dbReference type="Gene3D" id="3.30.160.60">
    <property type="entry name" value="Classic Zinc Finger"/>
    <property type="match status" value="1"/>
</dbReference>
<dbReference type="SUPFAM" id="SSF57850">
    <property type="entry name" value="RING/U-box"/>
    <property type="match status" value="1"/>
</dbReference>
<accession>A0A9Q1DXH6</accession>
<evidence type="ECO:0000259" key="8">
    <source>
        <dbReference type="PROSITE" id="PS50089"/>
    </source>
</evidence>
<dbReference type="PROSITE" id="PS50119">
    <property type="entry name" value="ZF_BBOX"/>
    <property type="match status" value="1"/>
</dbReference>
<dbReference type="Gene3D" id="2.60.120.920">
    <property type="match status" value="1"/>
</dbReference>
<evidence type="ECO:0000256" key="6">
    <source>
        <dbReference type="SAM" id="Coils"/>
    </source>
</evidence>
<evidence type="ECO:0000256" key="7">
    <source>
        <dbReference type="SAM" id="MobiDB-lite"/>
    </source>
</evidence>
<sequence>MDEDTLCPVCEDVACDSVPLSCGHRPCKNCLTQHWKQRNDQVCPLCWKMISGVPLPNVTIKKRSLPRDRVPANQICDQHSYPLSWYCLKDEELVCRTCELGSKHNGHEFCPVEQAAQERKSFFEDPAPQQPGEVHLRSQNSQGFTSGRHQWGVEVEDNSNWAVGVAKQSVLRKARTIQGQEVVRTAGISALQFRNGRYATEMGPVSVQMQQAAPVLKKIVGDSRGTLTKKLEGHEEARLTLNTMSRHVKSQAQQTEREIKDEFEKLHRFLREEEEARIAALKEEEEQKSQMMKQRIEKITMEMSFISNTISTIEKELQAEDISFLQGYSQTIKRIWQSLQDPQSSGMFSSGVTQLINRMKTSFSTPGQIHNDTLTRIYGTPLKPEPITNGLIDVAKHLGNLKYRVWEKMLGTLQYTPVTLDPNTATP</sequence>
<reference evidence="10" key="1">
    <citation type="journal article" date="2023" name="Science">
        <title>Genome structures resolve the early diversification of teleost fishes.</title>
        <authorList>
            <person name="Parey E."/>
            <person name="Louis A."/>
            <person name="Montfort J."/>
            <person name="Bouchez O."/>
            <person name="Roques C."/>
            <person name="Iampietro C."/>
            <person name="Lluch J."/>
            <person name="Castinel A."/>
            <person name="Donnadieu C."/>
            <person name="Desvignes T."/>
            <person name="Floi Bucao C."/>
            <person name="Jouanno E."/>
            <person name="Wen M."/>
            <person name="Mejri S."/>
            <person name="Dirks R."/>
            <person name="Jansen H."/>
            <person name="Henkel C."/>
            <person name="Chen W.J."/>
            <person name="Zahm M."/>
            <person name="Cabau C."/>
            <person name="Klopp C."/>
            <person name="Thompson A.W."/>
            <person name="Robinson-Rechavi M."/>
            <person name="Braasch I."/>
            <person name="Lecointre G."/>
            <person name="Bobe J."/>
            <person name="Postlethwait J.H."/>
            <person name="Berthelot C."/>
            <person name="Roest Crollius H."/>
            <person name="Guiguen Y."/>
        </authorList>
    </citation>
    <scope>NUCLEOTIDE SEQUENCE</scope>
    <source>
        <strain evidence="10">Concon-B</strain>
    </source>
</reference>
<dbReference type="EMBL" id="JAFJMO010000002">
    <property type="protein sequence ID" value="KAJ8283563.1"/>
    <property type="molecule type" value="Genomic_DNA"/>
</dbReference>
<dbReference type="SUPFAM" id="SSF57845">
    <property type="entry name" value="B-box zinc-binding domain"/>
    <property type="match status" value="1"/>
</dbReference>
<evidence type="ECO:0000256" key="4">
    <source>
        <dbReference type="ARBA" id="ARBA00022833"/>
    </source>
</evidence>
<evidence type="ECO:0000259" key="9">
    <source>
        <dbReference type="PROSITE" id="PS50119"/>
    </source>
</evidence>
<dbReference type="PROSITE" id="PS50089">
    <property type="entry name" value="ZF_RING_2"/>
    <property type="match status" value="1"/>
</dbReference>
<comment type="similarity">
    <text evidence="1">Belongs to the TRIM/RBCC family.</text>
</comment>
<dbReference type="InterPro" id="IPR018957">
    <property type="entry name" value="Znf_C3HC4_RING-type"/>
</dbReference>
<evidence type="ECO:0000256" key="2">
    <source>
        <dbReference type="ARBA" id="ARBA00022723"/>
    </source>
</evidence>
<dbReference type="InterPro" id="IPR043136">
    <property type="entry name" value="B30.2/SPRY_sf"/>
</dbReference>
<evidence type="ECO:0000256" key="1">
    <source>
        <dbReference type="ARBA" id="ARBA00008518"/>
    </source>
</evidence>
<dbReference type="SMART" id="SM00336">
    <property type="entry name" value="BBOX"/>
    <property type="match status" value="1"/>
</dbReference>
<dbReference type="InterPro" id="IPR013083">
    <property type="entry name" value="Znf_RING/FYVE/PHD"/>
</dbReference>
<feature type="coiled-coil region" evidence="6">
    <location>
        <begin position="252"/>
        <end position="302"/>
    </location>
</feature>
<evidence type="ECO:0000256" key="3">
    <source>
        <dbReference type="ARBA" id="ARBA00022771"/>
    </source>
</evidence>
<keyword evidence="4" id="KW-0862">Zinc</keyword>
<proteinExistence type="inferred from homology"/>
<dbReference type="Proteomes" id="UP001152803">
    <property type="component" value="Unassembled WGS sequence"/>
</dbReference>
<feature type="domain" description="B box-type" evidence="9">
    <location>
        <begin position="71"/>
        <end position="112"/>
    </location>
</feature>
<dbReference type="AlphaFoldDB" id="A0A9Q1DXH6"/>
<dbReference type="SMART" id="SM00184">
    <property type="entry name" value="RING"/>
    <property type="match status" value="1"/>
</dbReference>
<dbReference type="CDD" id="cd19769">
    <property type="entry name" value="Bbox2_TRIM16-like"/>
    <property type="match status" value="1"/>
</dbReference>
<feature type="domain" description="RING-type" evidence="8">
    <location>
        <begin position="7"/>
        <end position="46"/>
    </location>
</feature>
<protein>
    <submittedName>
        <fullName evidence="10">Uncharacterized protein</fullName>
    </submittedName>
</protein>
<dbReference type="Gene3D" id="3.30.40.10">
    <property type="entry name" value="Zinc/RING finger domain, C3HC4 (zinc finger)"/>
    <property type="match status" value="1"/>
</dbReference>
<dbReference type="OrthoDB" id="9448301at2759"/>